<proteinExistence type="predicted"/>
<feature type="region of interest" description="Disordered" evidence="1">
    <location>
        <begin position="1"/>
        <end position="63"/>
    </location>
</feature>
<dbReference type="PaxDb" id="546414-Deide_07900"/>
<reference evidence="2 3" key="1">
    <citation type="journal article" date="2009" name="PLoS Genet.">
        <title>Alliance of proteomics and genomics to unravel the specificities of Sahara bacterium Deinococcus deserti.</title>
        <authorList>
            <person name="de Groot A."/>
            <person name="Dulermo R."/>
            <person name="Ortet P."/>
            <person name="Blanchard L."/>
            <person name="Guerin P."/>
            <person name="Fernandez B."/>
            <person name="Vacherie B."/>
            <person name="Dossat C."/>
            <person name="Jolivet E."/>
            <person name="Siguier P."/>
            <person name="Chandler M."/>
            <person name="Barakat M."/>
            <person name="Dedieu A."/>
            <person name="Barbe V."/>
            <person name="Heulin T."/>
            <person name="Sommer S."/>
            <person name="Achouak W."/>
            <person name="Armengaud J."/>
        </authorList>
    </citation>
    <scope>NUCLEOTIDE SEQUENCE [LARGE SCALE GENOMIC DNA]</scope>
    <source>
        <strain evidence="3">DSM 17065 / CIP 109153 / LMG 22923 / VCD115</strain>
    </source>
</reference>
<dbReference type="AlphaFoldDB" id="C1D1D0"/>
<dbReference type="Proteomes" id="UP000002208">
    <property type="component" value="Chromosome"/>
</dbReference>
<evidence type="ECO:0000313" key="3">
    <source>
        <dbReference type="Proteomes" id="UP000002208"/>
    </source>
</evidence>
<keyword evidence="3" id="KW-1185">Reference proteome</keyword>
<evidence type="ECO:0000313" key="2">
    <source>
        <dbReference type="EMBL" id="ACO45654.1"/>
    </source>
</evidence>
<feature type="compositionally biased region" description="Polar residues" evidence="1">
    <location>
        <begin position="1"/>
        <end position="13"/>
    </location>
</feature>
<gene>
    <name evidence="2" type="ordered locus">Deide_07900</name>
</gene>
<dbReference type="OrthoDB" id="71903at2"/>
<accession>C1D1D0</accession>
<dbReference type="HOGENOM" id="CLU_201055_0_0_0"/>
<evidence type="ECO:0000256" key="1">
    <source>
        <dbReference type="SAM" id="MobiDB-lite"/>
    </source>
</evidence>
<dbReference type="RefSeq" id="WP_012692777.1">
    <property type="nucleotide sequence ID" value="NC_012526.1"/>
</dbReference>
<name>C1D1D0_DEIDV</name>
<sequence length="63" mass="6806">MSNDKNQPAQSDAPQGGDKDTQGLEGIKQVQDQGMQEKGRQVDQTPQDVTGELDGAQPINRRA</sequence>
<organism evidence="2 3">
    <name type="scientific">Deinococcus deserti (strain DSM 17065 / CIP 109153 / LMG 22923 / VCD115)</name>
    <dbReference type="NCBI Taxonomy" id="546414"/>
    <lineage>
        <taxon>Bacteria</taxon>
        <taxon>Thermotogati</taxon>
        <taxon>Deinococcota</taxon>
        <taxon>Deinococci</taxon>
        <taxon>Deinococcales</taxon>
        <taxon>Deinococcaceae</taxon>
        <taxon>Deinococcus</taxon>
    </lineage>
</organism>
<dbReference type="KEGG" id="ddr:Deide_07900"/>
<protein>
    <submittedName>
        <fullName evidence="2">Uncharacterized protein</fullName>
    </submittedName>
</protein>
<dbReference type="EMBL" id="CP001114">
    <property type="protein sequence ID" value="ACO45654.1"/>
    <property type="molecule type" value="Genomic_DNA"/>
</dbReference>